<keyword evidence="12" id="KW-1185">Reference proteome</keyword>
<feature type="transmembrane region" description="Helical" evidence="9">
    <location>
        <begin position="192"/>
        <end position="210"/>
    </location>
</feature>
<evidence type="ECO:0000259" key="10">
    <source>
        <dbReference type="Pfam" id="PF03553"/>
    </source>
</evidence>
<keyword evidence="4" id="KW-1003">Cell membrane</keyword>
<comment type="similarity">
    <text evidence="8">Belongs to the NhaC Na(+)/H(+) (TC 2.A.35) antiporter family.</text>
</comment>
<comment type="caution">
    <text evidence="11">The sequence shown here is derived from an EMBL/GenBank/DDBJ whole genome shotgun (WGS) entry which is preliminary data.</text>
</comment>
<evidence type="ECO:0000256" key="9">
    <source>
        <dbReference type="SAM" id="Phobius"/>
    </source>
</evidence>
<dbReference type="InterPro" id="IPR052180">
    <property type="entry name" value="NhaC_Na-H+_Antiporter"/>
</dbReference>
<protein>
    <submittedName>
        <fullName evidence="11">NhaC family Na+:H+ antiporter</fullName>
    </submittedName>
</protein>
<feature type="transmembrane region" description="Helical" evidence="9">
    <location>
        <begin position="254"/>
        <end position="272"/>
    </location>
</feature>
<dbReference type="PANTHER" id="PTHR33451:SF6">
    <property type="entry name" value="NA(+)_H(+) ANTIPORTER NHAC"/>
    <property type="match status" value="1"/>
</dbReference>
<evidence type="ECO:0000313" key="11">
    <source>
        <dbReference type="EMBL" id="MDQ0174869.1"/>
    </source>
</evidence>
<evidence type="ECO:0000256" key="5">
    <source>
        <dbReference type="ARBA" id="ARBA00022692"/>
    </source>
</evidence>
<sequence length="454" mass="48485">MKKDITLKESIFLLVILLTIIGISIIGLDLPPQIPILISVGIVILFAKIKGASWDTVHKGIQNGIIPGLIPIIIFMLIGVLISVWISAGTIPTIMIYGFKILSAKFFLPSIFVICAIVGILVGSSFTTISTIGIAFLGMGHIMGFNLAMTAGAIVSGAYLGNNISPLSDTANLASAIAEVDLFEHIRNMMRTAIPSFVISLIFFVLIGQTKVVSTGSNINELVDTLHSSFTISIVTLIPVLVLFLCAWKKVPAIPTLLLSIIFTIGIHYIFYPHTSFAQIANLMQDGFVSNTGVESVDVLLTRGGMQSMMWSVSLIILALSLGGLLVELKIIETLISKILGFVSTKGKLILMTGLSSIGINVLLGEQYLSIILPGKAFKSQFEAIKLNSKKLSGILADAGAAVNPLIPWGVSGVFITGTLGVSTLEYLPFAIFCLVAPTMNVLLGFFGREKKST</sequence>
<dbReference type="EMBL" id="JAUSTT010000003">
    <property type="protein sequence ID" value="MDQ0174869.1"/>
    <property type="molecule type" value="Genomic_DNA"/>
</dbReference>
<dbReference type="InterPro" id="IPR004770">
    <property type="entry name" value="Na/H_antiport_NhaC"/>
</dbReference>
<evidence type="ECO:0000256" key="8">
    <source>
        <dbReference type="ARBA" id="ARBA00038435"/>
    </source>
</evidence>
<evidence type="ECO:0000313" key="12">
    <source>
        <dbReference type="Proteomes" id="UP001223586"/>
    </source>
</evidence>
<evidence type="ECO:0000256" key="4">
    <source>
        <dbReference type="ARBA" id="ARBA00022475"/>
    </source>
</evidence>
<evidence type="ECO:0000256" key="2">
    <source>
        <dbReference type="ARBA" id="ARBA00022448"/>
    </source>
</evidence>
<feature type="transmembrane region" description="Helical" evidence="9">
    <location>
        <begin position="427"/>
        <end position="447"/>
    </location>
</feature>
<dbReference type="Proteomes" id="UP001223586">
    <property type="component" value="Unassembled WGS sequence"/>
</dbReference>
<feature type="transmembrane region" description="Helical" evidence="9">
    <location>
        <begin position="230"/>
        <end position="247"/>
    </location>
</feature>
<evidence type="ECO:0000256" key="6">
    <source>
        <dbReference type="ARBA" id="ARBA00022989"/>
    </source>
</evidence>
<keyword evidence="5 9" id="KW-0812">Transmembrane</keyword>
<dbReference type="Pfam" id="PF03553">
    <property type="entry name" value="Na_H_antiporter"/>
    <property type="match status" value="1"/>
</dbReference>
<feature type="transmembrane region" description="Helical" evidence="9">
    <location>
        <begin position="34"/>
        <end position="52"/>
    </location>
</feature>
<dbReference type="PANTHER" id="PTHR33451">
    <property type="entry name" value="MALATE-2H(+)/NA(+)-LACTATE ANTIPORTER"/>
    <property type="match status" value="1"/>
</dbReference>
<evidence type="ECO:0000256" key="1">
    <source>
        <dbReference type="ARBA" id="ARBA00004651"/>
    </source>
</evidence>
<dbReference type="NCBIfam" id="TIGR00931">
    <property type="entry name" value="antiport_nhaC"/>
    <property type="match status" value="1"/>
</dbReference>
<reference evidence="11 12" key="1">
    <citation type="submission" date="2023-07" db="EMBL/GenBank/DDBJ databases">
        <title>Genomic Encyclopedia of Type Strains, Phase IV (KMG-IV): sequencing the most valuable type-strain genomes for metagenomic binning, comparative biology and taxonomic classification.</title>
        <authorList>
            <person name="Goeker M."/>
        </authorList>
    </citation>
    <scope>NUCLEOTIDE SEQUENCE [LARGE SCALE GENOMIC DNA]</scope>
    <source>
        <strain evidence="11 12">DSM 23837</strain>
    </source>
</reference>
<feature type="transmembrane region" description="Helical" evidence="9">
    <location>
        <begin position="106"/>
        <end position="139"/>
    </location>
</feature>
<accession>A0ABT9WNQ4</accession>
<keyword evidence="3" id="KW-0050">Antiport</keyword>
<gene>
    <name evidence="11" type="ORF">J2S08_000703</name>
</gene>
<feature type="transmembrane region" description="Helical" evidence="9">
    <location>
        <begin position="349"/>
        <end position="369"/>
    </location>
</feature>
<keyword evidence="2" id="KW-0813">Transport</keyword>
<name>A0ABT9WNQ4_9BACI</name>
<organism evidence="11 12">
    <name type="scientific">Bacillus chungangensis</name>
    <dbReference type="NCBI Taxonomy" id="587633"/>
    <lineage>
        <taxon>Bacteria</taxon>
        <taxon>Bacillati</taxon>
        <taxon>Bacillota</taxon>
        <taxon>Bacilli</taxon>
        <taxon>Bacillales</taxon>
        <taxon>Bacillaceae</taxon>
        <taxon>Bacillus</taxon>
    </lineage>
</organism>
<dbReference type="InterPro" id="IPR018461">
    <property type="entry name" value="Na/H_Antiport_NhaC-like_C"/>
</dbReference>
<comment type="subcellular location">
    <subcellularLocation>
        <location evidence="1">Cell membrane</location>
        <topology evidence="1">Multi-pass membrane protein</topology>
    </subcellularLocation>
</comment>
<keyword evidence="7 9" id="KW-0472">Membrane</keyword>
<evidence type="ECO:0000256" key="7">
    <source>
        <dbReference type="ARBA" id="ARBA00023136"/>
    </source>
</evidence>
<feature type="transmembrane region" description="Helical" evidence="9">
    <location>
        <begin position="309"/>
        <end position="329"/>
    </location>
</feature>
<dbReference type="RefSeq" id="WP_307226703.1">
    <property type="nucleotide sequence ID" value="NZ_JAUSTT010000003.1"/>
</dbReference>
<evidence type="ECO:0000256" key="3">
    <source>
        <dbReference type="ARBA" id="ARBA00022449"/>
    </source>
</evidence>
<keyword evidence="6 9" id="KW-1133">Transmembrane helix</keyword>
<feature type="domain" description="Na+/H+ antiporter NhaC-like C-terminal" evidence="10">
    <location>
        <begin position="157"/>
        <end position="448"/>
    </location>
</feature>
<proteinExistence type="inferred from homology"/>
<feature type="transmembrane region" description="Helical" evidence="9">
    <location>
        <begin position="64"/>
        <end position="86"/>
    </location>
</feature>